<reference evidence="1" key="1">
    <citation type="journal article" date="2021" name="Nat. Commun.">
        <title>Genetic determinants of endophytism in the Arabidopsis root mycobiome.</title>
        <authorList>
            <person name="Mesny F."/>
            <person name="Miyauchi S."/>
            <person name="Thiergart T."/>
            <person name="Pickel B."/>
            <person name="Atanasova L."/>
            <person name="Karlsson M."/>
            <person name="Huettel B."/>
            <person name="Barry K.W."/>
            <person name="Haridas S."/>
            <person name="Chen C."/>
            <person name="Bauer D."/>
            <person name="Andreopoulos W."/>
            <person name="Pangilinan J."/>
            <person name="LaButti K."/>
            <person name="Riley R."/>
            <person name="Lipzen A."/>
            <person name="Clum A."/>
            <person name="Drula E."/>
            <person name="Henrissat B."/>
            <person name="Kohler A."/>
            <person name="Grigoriev I.V."/>
            <person name="Martin F.M."/>
            <person name="Hacquard S."/>
        </authorList>
    </citation>
    <scope>NUCLEOTIDE SEQUENCE</scope>
    <source>
        <strain evidence="1">MPI-CAGE-AT-0023</strain>
    </source>
</reference>
<comment type="caution">
    <text evidence="1">The sequence shown here is derived from an EMBL/GenBank/DDBJ whole genome shotgun (WGS) entry which is preliminary data.</text>
</comment>
<dbReference type="RefSeq" id="XP_046044450.1">
    <property type="nucleotide sequence ID" value="XM_046201497.1"/>
</dbReference>
<proteinExistence type="predicted"/>
<dbReference type="EMBL" id="JAGMUX010000017">
    <property type="protein sequence ID" value="KAH7234685.1"/>
    <property type="molecule type" value="Genomic_DNA"/>
</dbReference>
<evidence type="ECO:0000313" key="1">
    <source>
        <dbReference type="EMBL" id="KAH7234685.1"/>
    </source>
</evidence>
<dbReference type="SUPFAM" id="SSF52047">
    <property type="entry name" value="RNI-like"/>
    <property type="match status" value="1"/>
</dbReference>
<keyword evidence="2" id="KW-1185">Reference proteome</keyword>
<dbReference type="Gene3D" id="3.80.10.10">
    <property type="entry name" value="Ribonuclease Inhibitor"/>
    <property type="match status" value="2"/>
</dbReference>
<protein>
    <submittedName>
        <fullName evidence="1">Uncharacterized protein</fullName>
    </submittedName>
</protein>
<dbReference type="OrthoDB" id="5089581at2759"/>
<gene>
    <name evidence="1" type="ORF">BKA55DRAFT_742194</name>
</gene>
<dbReference type="GeneID" id="70231451"/>
<sequence>METDKMTQKTNKNTDHCQLQALAYPLLRLAEQKPNDSGVGGHAEAAVDITRKVSESMKIQDNEPDFKASWLPTEIYQMIVNHIALDYNESNHDESKIRAKTLSSLARTCRSLQCLSEPYLYSFPQSSRLKGFGGQKHFRLAMAVESRRANLIQVLDFALDSERYSRRLVIDIARRCPNLHTLKLRCVQNARLGVEITQNYVDDLADLFSVCPKVRKLGLFIPFPEGSPIPLQKRLIAEFSKNLTHVKLDGGGAWFQRVMLPHLSRNMISLSMLAAGDGNLSDFLLKLSQRCSAMQRLELNCDKTTSVDLIRFCKASGPSLKFLSLDNLDYNGSIVSQFFYHMQALQDFHLGPDFPFYVKDITAMSKQSCLRTFISESDEIRPGNAIAKKASTALNHALARFLSAHMLTLKTIWLDGEFLLDKNVFEN</sequence>
<dbReference type="Proteomes" id="UP000720189">
    <property type="component" value="Unassembled WGS sequence"/>
</dbReference>
<dbReference type="InterPro" id="IPR032675">
    <property type="entry name" value="LRR_dom_sf"/>
</dbReference>
<accession>A0A9P9G7W0</accession>
<organism evidence="1 2">
    <name type="scientific">Fusarium redolens</name>
    <dbReference type="NCBI Taxonomy" id="48865"/>
    <lineage>
        <taxon>Eukaryota</taxon>
        <taxon>Fungi</taxon>
        <taxon>Dikarya</taxon>
        <taxon>Ascomycota</taxon>
        <taxon>Pezizomycotina</taxon>
        <taxon>Sordariomycetes</taxon>
        <taxon>Hypocreomycetidae</taxon>
        <taxon>Hypocreales</taxon>
        <taxon>Nectriaceae</taxon>
        <taxon>Fusarium</taxon>
        <taxon>Fusarium redolens species complex</taxon>
    </lineage>
</organism>
<dbReference type="AlphaFoldDB" id="A0A9P9G7W0"/>
<name>A0A9P9G7W0_FUSRE</name>
<evidence type="ECO:0000313" key="2">
    <source>
        <dbReference type="Proteomes" id="UP000720189"/>
    </source>
</evidence>